<dbReference type="WBParaSite" id="HPBE_0001508401-mRNA-1">
    <property type="protein sequence ID" value="HPBE_0001508401-mRNA-1"/>
    <property type="gene ID" value="HPBE_0001508401"/>
</dbReference>
<evidence type="ECO:0000313" key="5">
    <source>
        <dbReference type="WBParaSite" id="HPBE_0001508401-mRNA-1"/>
    </source>
</evidence>
<proteinExistence type="predicted"/>
<feature type="transmembrane region" description="Helical" evidence="1">
    <location>
        <begin position="407"/>
        <end position="428"/>
    </location>
</feature>
<keyword evidence="1" id="KW-0812">Transmembrane</keyword>
<dbReference type="EMBL" id="UZAH01028684">
    <property type="protein sequence ID" value="VDP01717.1"/>
    <property type="molecule type" value="Genomic_DNA"/>
</dbReference>
<reference evidence="3 4" key="1">
    <citation type="submission" date="2018-11" db="EMBL/GenBank/DDBJ databases">
        <authorList>
            <consortium name="Pathogen Informatics"/>
        </authorList>
    </citation>
    <scope>NUCLEOTIDE SEQUENCE [LARGE SCALE GENOMIC DNA]</scope>
</reference>
<feature type="transmembrane region" description="Helical" evidence="1">
    <location>
        <begin position="121"/>
        <end position="141"/>
    </location>
</feature>
<feature type="transmembrane region" description="Helical" evidence="1">
    <location>
        <begin position="189"/>
        <end position="211"/>
    </location>
</feature>
<dbReference type="AlphaFoldDB" id="A0A183G1K3"/>
<accession>A0A3P7ZI83</accession>
<keyword evidence="1" id="KW-0472">Membrane</keyword>
<feature type="domain" description="DUF7802" evidence="2">
    <location>
        <begin position="1"/>
        <end position="432"/>
    </location>
</feature>
<protein>
    <submittedName>
        <fullName evidence="5">Conserved plasma membrane protein</fullName>
    </submittedName>
</protein>
<evidence type="ECO:0000259" key="2">
    <source>
        <dbReference type="Pfam" id="PF25085"/>
    </source>
</evidence>
<sequence length="453" mass="51889">MDYLLDKYVFDIMPFDVSQETRKSVGQRALTVVQWADWFCKYEHPGKILQNNPYFVAAELVFSFLCLLTLLHAYRHGARYLYVWVGITIHALTMEFLSLSVKDLNLSWHAQGVLSFFGMRVPLYAIFGVHQVFGYTAYVLVKRMHLPWWAEGPAAGLTSVMLLLPYRVLGTKLLWFTWHDTDPTISDRMFWTPWSLLYFYAACVCSFVWVVRLSRNLLLDKEYDWVKFPREILCVVLAGLLSFWLGTLQFSLFYYPLHDFFGVHTEITTILFFGMYALIVYAADRNNPDAEARNGSRFWFDELSCAIALEYIFLMVLVVVVDPLNIVSEGIHQPIGPCKQMEEVNTPAGLVLQRGKYLCATSYDEKYFDFHCVPNGIPKQQDDGTGKLLPLEYYAICGTDFVNRAEYVIFIISSASVLCCIMFGFIAYQMAACSGSTPVDPVKVSWSFSSSPS</sequence>
<dbReference type="OrthoDB" id="188749at2759"/>
<organism evidence="4 5">
    <name type="scientific">Heligmosomoides polygyrus</name>
    <name type="common">Parasitic roundworm</name>
    <dbReference type="NCBI Taxonomy" id="6339"/>
    <lineage>
        <taxon>Eukaryota</taxon>
        <taxon>Metazoa</taxon>
        <taxon>Ecdysozoa</taxon>
        <taxon>Nematoda</taxon>
        <taxon>Chromadorea</taxon>
        <taxon>Rhabditida</taxon>
        <taxon>Rhabditina</taxon>
        <taxon>Rhabditomorpha</taxon>
        <taxon>Strongyloidea</taxon>
        <taxon>Heligmosomidae</taxon>
        <taxon>Heligmosomoides</taxon>
    </lineage>
</organism>
<feature type="transmembrane region" description="Helical" evidence="1">
    <location>
        <begin position="232"/>
        <end position="255"/>
    </location>
</feature>
<dbReference type="PANTHER" id="PTHR35982:SF1">
    <property type="entry name" value="SPIROCYCLASE, AVEC FAMILY"/>
    <property type="match status" value="1"/>
</dbReference>
<feature type="transmembrane region" description="Helical" evidence="1">
    <location>
        <begin position="54"/>
        <end position="74"/>
    </location>
</feature>
<name>A0A183G1K3_HELPZ</name>
<feature type="transmembrane region" description="Helical" evidence="1">
    <location>
        <begin position="261"/>
        <end position="283"/>
    </location>
</feature>
<evidence type="ECO:0000256" key="1">
    <source>
        <dbReference type="SAM" id="Phobius"/>
    </source>
</evidence>
<feature type="transmembrane region" description="Helical" evidence="1">
    <location>
        <begin position="148"/>
        <end position="169"/>
    </location>
</feature>
<dbReference type="PANTHER" id="PTHR35982">
    <property type="entry name" value="AGAP005361-PA"/>
    <property type="match status" value="1"/>
</dbReference>
<accession>A0A183G1K3</accession>
<feature type="transmembrane region" description="Helical" evidence="1">
    <location>
        <begin position="303"/>
        <end position="321"/>
    </location>
</feature>
<keyword evidence="4" id="KW-1185">Reference proteome</keyword>
<keyword evidence="1" id="KW-1133">Transmembrane helix</keyword>
<dbReference type="Pfam" id="PF25085">
    <property type="entry name" value="DUF7802"/>
    <property type="match status" value="1"/>
</dbReference>
<gene>
    <name evidence="3" type="ORF">HPBE_LOCUS15085</name>
</gene>
<reference evidence="5" key="2">
    <citation type="submission" date="2019-09" db="UniProtKB">
        <authorList>
            <consortium name="WormBaseParasite"/>
        </authorList>
    </citation>
    <scope>IDENTIFICATION</scope>
</reference>
<dbReference type="InterPro" id="IPR056704">
    <property type="entry name" value="DUF7802"/>
</dbReference>
<dbReference type="Proteomes" id="UP000050761">
    <property type="component" value="Unassembled WGS sequence"/>
</dbReference>
<feature type="transmembrane region" description="Helical" evidence="1">
    <location>
        <begin position="81"/>
        <end position="101"/>
    </location>
</feature>
<evidence type="ECO:0000313" key="4">
    <source>
        <dbReference type="Proteomes" id="UP000050761"/>
    </source>
</evidence>
<evidence type="ECO:0000313" key="3">
    <source>
        <dbReference type="EMBL" id="VDP01717.1"/>
    </source>
</evidence>